<dbReference type="GO" id="GO:0003677">
    <property type="term" value="F:DNA binding"/>
    <property type="evidence" value="ECO:0007669"/>
    <property type="project" value="InterPro"/>
</dbReference>
<dbReference type="AlphaFoldDB" id="A0A2P0QI85"/>
<comment type="subcellular location">
    <subcellularLocation>
        <location evidence="2">Plastid</location>
    </subcellularLocation>
</comment>
<dbReference type="PROSITE" id="PS01166">
    <property type="entry name" value="RNA_POL_BETA"/>
    <property type="match status" value="1"/>
</dbReference>
<dbReference type="EMBL" id="KY819068">
    <property type="protein sequence ID" value="ARO74442.1"/>
    <property type="molecule type" value="Genomic_DNA"/>
</dbReference>
<dbReference type="EC" id="2.7.7.6" evidence="4"/>
<dbReference type="GeneID" id="36489771"/>
<feature type="compositionally biased region" description="Low complexity" evidence="11">
    <location>
        <begin position="407"/>
        <end position="416"/>
    </location>
</feature>
<evidence type="ECO:0000256" key="1">
    <source>
        <dbReference type="ARBA" id="ARBA00004026"/>
    </source>
</evidence>
<dbReference type="GO" id="GO:0006351">
    <property type="term" value="P:DNA-templated transcription"/>
    <property type="evidence" value="ECO:0007669"/>
    <property type="project" value="InterPro"/>
</dbReference>
<protein>
    <recommendedName>
        <fullName evidence="4">DNA-directed RNA polymerase</fullName>
        <ecNumber evidence="4">2.7.7.6</ecNumber>
    </recommendedName>
    <alternativeName>
        <fullName evidence="10">PEP</fullName>
    </alternativeName>
</protein>
<feature type="domain" description="DNA-directed RNA polymerase subunit 2 hybrid-binding" evidence="12">
    <location>
        <begin position="166"/>
        <end position="699"/>
    </location>
</feature>
<keyword evidence="5" id="KW-0240">DNA-directed RNA polymerase</keyword>
<evidence type="ECO:0000259" key="13">
    <source>
        <dbReference type="Pfam" id="PF04560"/>
    </source>
</evidence>
<feature type="compositionally biased region" description="Polar residues" evidence="11">
    <location>
        <begin position="437"/>
        <end position="448"/>
    </location>
</feature>
<comment type="similarity">
    <text evidence="3">Belongs to the RNA polymerase beta chain family.</text>
</comment>
<evidence type="ECO:0000256" key="11">
    <source>
        <dbReference type="SAM" id="MobiDB-lite"/>
    </source>
</evidence>
<dbReference type="GO" id="GO:0032549">
    <property type="term" value="F:ribonucleoside binding"/>
    <property type="evidence" value="ECO:0007669"/>
    <property type="project" value="InterPro"/>
</dbReference>
<dbReference type="InterPro" id="IPR014724">
    <property type="entry name" value="RNA_pol_RPB2_OB-fold"/>
</dbReference>
<dbReference type="InterPro" id="IPR007641">
    <property type="entry name" value="RNA_pol_Rpb2_7"/>
</dbReference>
<dbReference type="Gene3D" id="2.40.270.10">
    <property type="entry name" value="DNA-directed RNA polymerase, subunit 2, domain 6"/>
    <property type="match status" value="1"/>
</dbReference>
<dbReference type="InterPro" id="IPR007120">
    <property type="entry name" value="DNA-dir_RNAP_su2_dom"/>
</dbReference>
<evidence type="ECO:0000256" key="4">
    <source>
        <dbReference type="ARBA" id="ARBA00012418"/>
    </source>
</evidence>
<evidence type="ECO:0000256" key="10">
    <source>
        <dbReference type="ARBA" id="ARBA00032782"/>
    </source>
</evidence>
<evidence type="ECO:0000256" key="5">
    <source>
        <dbReference type="ARBA" id="ARBA00022478"/>
    </source>
</evidence>
<dbReference type="InterPro" id="IPR037033">
    <property type="entry name" value="DNA-dir_RNAP_su2_hyb_sf"/>
</dbReference>
<evidence type="ECO:0000256" key="3">
    <source>
        <dbReference type="ARBA" id="ARBA00006835"/>
    </source>
</evidence>
<evidence type="ECO:0000256" key="6">
    <source>
        <dbReference type="ARBA" id="ARBA00022679"/>
    </source>
</evidence>
<keyword evidence="14" id="KW-0150">Chloroplast</keyword>
<dbReference type="PANTHER" id="PTHR20856">
    <property type="entry name" value="DNA-DIRECTED RNA POLYMERASE I SUBUNIT 2"/>
    <property type="match status" value="1"/>
</dbReference>
<keyword evidence="7" id="KW-0548">Nucleotidyltransferase</keyword>
<dbReference type="Pfam" id="PF04560">
    <property type="entry name" value="RNA_pol_Rpb2_7"/>
    <property type="match status" value="1"/>
</dbReference>
<dbReference type="Gene3D" id="2.40.50.100">
    <property type="match status" value="1"/>
</dbReference>
<comment type="function">
    <text evidence="1">DNA-dependent RNA polymerase catalyzes the transcription of DNA into RNA using the four ribonucleoside triphosphates as substrates.</text>
</comment>
<geneLocation type="chloroplast" evidence="14"/>
<comment type="subunit">
    <text evidence="9">In plastids the minimal PEP RNA polymerase catalytic core is composed of four subunits: alpha, beta, beta', and beta''. When a (nuclear-encoded) sigma factor is associated with the core the holoenzyme is formed, which can initiate transcription.</text>
</comment>
<dbReference type="Gene3D" id="2.40.50.150">
    <property type="match status" value="1"/>
</dbReference>
<keyword evidence="14" id="KW-0934">Plastid</keyword>
<dbReference type="SUPFAM" id="SSF64484">
    <property type="entry name" value="beta and beta-prime subunits of DNA dependent RNA-polymerase"/>
    <property type="match status" value="1"/>
</dbReference>
<sequence length="775" mass="87898">MRKLFMKINQYQNQIYLGWKKFFFNFKNLNLYINLSSFIKTRAERQRNKNIRGLFWKRLLSQLNYNKYSKESPRGRKSATRPGGGGSALPTASLSCLFFSFARGAKRRARPKGVAGAEGWSTSGKTRWRRKQVQRIITIVEKHSGKAEGGGCGLPKESEGGPIFFKGLNKTNQNTYLFHRGFAKQLQWVQKGDLLADSSASSKGELALGKNLLAAYMPWEGLNFEDAVLINQKVITKYTSLHIEKYDVEILENEKLTSNLPLRENPEPSLEENGIIKIGSWVQEGDILVGKITSRLSSKQLSLEKENLNLNIVQYEQLLYDIVGQDFIKIQENSLRVPSGISGRIIKISICYQKETFSPNIRGTFGLPRSTLHHKLPSQNTLPQRIPHSISYHTIYTSFGFARASPSGASVSGASPSPSPPPSEAGKRGEGRGETFEPSNLRTFEPSNLRTFEPSNLRTFEPSNLRTSNLNLNSWKKNHNYKRVWWWNIFIKFYNRKFQKFSLNPLFLKNQPKQFIRKSKIAKVVIYIATQRELKVGDKISGRHGNKGILSKIFGNYDMPFLLNGECLDILLNPLGVPSRMNVGQILECILGLTGHIFHTKFQTICFDEMNGYEASRSLIYSKLLKSANQTKQKWLFSKKRPGKVNVFDGRDGLIFHQSVLVGYAYIMKLIHIVDEKINARSTGAYSLITQQPLRGRAKQGGQRVGEMEVWALQGFGSAYTLQELLTVKSDDLMGRNRLMLTLLKNTPLNFGTPESLRVVLRELQSLCLDLNILC</sequence>
<dbReference type="InterPro" id="IPR015712">
    <property type="entry name" value="DNA-dir_RNA_pol_su2"/>
</dbReference>
<dbReference type="Pfam" id="PF00562">
    <property type="entry name" value="RNA_pol_Rpb2_6"/>
    <property type="match status" value="1"/>
</dbReference>
<proteinExistence type="inferred from homology"/>
<evidence type="ECO:0000256" key="8">
    <source>
        <dbReference type="ARBA" id="ARBA00023163"/>
    </source>
</evidence>
<evidence type="ECO:0000259" key="12">
    <source>
        <dbReference type="Pfam" id="PF00562"/>
    </source>
</evidence>
<evidence type="ECO:0000256" key="7">
    <source>
        <dbReference type="ARBA" id="ARBA00022695"/>
    </source>
</evidence>
<evidence type="ECO:0000256" key="9">
    <source>
        <dbReference type="ARBA" id="ARBA00026088"/>
    </source>
</evidence>
<name>A0A2P0QI85_9CHLO</name>
<dbReference type="InterPro" id="IPR007121">
    <property type="entry name" value="RNA_pol_bsu_CS"/>
</dbReference>
<keyword evidence="6" id="KW-0808">Transferase</keyword>
<gene>
    <name evidence="14" type="primary">rpoB</name>
</gene>
<evidence type="ECO:0000313" key="14">
    <source>
        <dbReference type="EMBL" id="ARO74442.1"/>
    </source>
</evidence>
<reference evidence="14" key="1">
    <citation type="submission" date="2017-03" db="EMBL/GenBank/DDBJ databases">
        <title>Chloroplast genome evolution in siphonous green algae.</title>
        <authorList>
            <person name="Cremen M.C."/>
            <person name="Marcelino V.R."/>
            <person name="Verbruggen H."/>
        </authorList>
    </citation>
    <scope>NUCLEOTIDE SEQUENCE</scope>
</reference>
<keyword evidence="8" id="KW-0804">Transcription</keyword>
<feature type="compositionally biased region" description="Basic and acidic residues" evidence="11">
    <location>
        <begin position="425"/>
        <end position="435"/>
    </location>
</feature>
<dbReference type="RefSeq" id="YP_009472788.1">
    <property type="nucleotide sequence ID" value="NC_037367.1"/>
</dbReference>
<feature type="region of interest" description="Disordered" evidence="11">
    <location>
        <begin position="407"/>
        <end position="448"/>
    </location>
</feature>
<feature type="domain" description="RNA polymerase Rpb2" evidence="13">
    <location>
        <begin position="701"/>
        <end position="774"/>
    </location>
</feature>
<dbReference type="GO" id="GO:0000428">
    <property type="term" value="C:DNA-directed RNA polymerase complex"/>
    <property type="evidence" value="ECO:0007669"/>
    <property type="project" value="UniProtKB-KW"/>
</dbReference>
<dbReference type="GO" id="GO:0003899">
    <property type="term" value="F:DNA-directed RNA polymerase activity"/>
    <property type="evidence" value="ECO:0007669"/>
    <property type="project" value="UniProtKB-EC"/>
</dbReference>
<evidence type="ECO:0000256" key="2">
    <source>
        <dbReference type="ARBA" id="ARBA00004474"/>
    </source>
</evidence>
<organism evidence="14">
    <name type="scientific">Caulerpa manorensis</name>
    <dbReference type="NCBI Taxonomy" id="717648"/>
    <lineage>
        <taxon>Eukaryota</taxon>
        <taxon>Viridiplantae</taxon>
        <taxon>Chlorophyta</taxon>
        <taxon>core chlorophytes</taxon>
        <taxon>Ulvophyceae</taxon>
        <taxon>TCBD clade</taxon>
        <taxon>Bryopsidales</taxon>
        <taxon>Halimedineae</taxon>
        <taxon>Caulerpaceae</taxon>
        <taxon>Caulerpa</taxon>
    </lineage>
</organism>
<dbReference type="Gene3D" id="3.90.1800.10">
    <property type="entry name" value="RNA polymerase alpha subunit dimerisation domain"/>
    <property type="match status" value="1"/>
</dbReference>
<accession>A0A2P0QI85</accession>